<sequence>MPQKATSHVDQKTKQQNDGLPVSIHPDDAKDKVFTAILKALIKMGNKPSSPKELANTIVKHKYATLGGATPFATVSSRISQHFKRAAEHSPPRAPLLAKHVDQHHSRKINYSLATDSASNDDSATETHDDTTTAANTAAAADEQDDKGESSSSKPRKSSKITSTKKLRSRTIMEEQQDDGDNEHDEEEDDDEHVLKKLKHSSRHSTSIHPSQKEPQPSTIAGYSPPQATNDADQGNSDGDLSDYHEEMLKGDDAELDVPIHPGRRFSRRPSTLNRSALNKTSTKSTAISTASKSNSNDTAITNTTITHTTPPSPPTTQESVLPNTSPSSPKNTATTANTTATAAEATATAAATTTAPTPSASSKSLAPPLLDNNNGTRKPSFSFSSGFPGDQELWTPFSFEHDFDNVFLQDASTAHHIPFHIATPESVSVSELDDYFASTSNSTTRTQRKSFSSAMLGPNDKSLLQKVLLASAARGVADKIDEEDEAEPNKKEDKEQESTPPPPPPSPGNASSESSSSKPTAPPILTDTTKTAATTTPSSADKEKAVQVKSETVPKSIQQPISSLSLMDVDNGEDFVKFEDDEKKEPPVTSGPPLPSPINTTLTTPAPAKKVADILPATPTTLSAAEILKSMNIQNLNLSALHQMTSNIPSLQHLSPTFDLAKTMAAYMQSLAKSANANASSSNSPHAMDLKTILARFPALEAFIKKDPAPGTATPPLLSPTTSNAAAAATHHNNTTTTTTSSSSSSTSATPSDFVPNLISGNNSPTTAPSFTAGSTEPIVHTLTTMNPPMYITLIDHIAVCIVVLPKTDTTPEYRIMRRVDTGFINGTVLLTAGGIETESERSMILSFEMERVRMPKKKSQLFGTWIPLRRAQELAVTCSIQHKLGHFLEDSIEPYFPSPLPIQINTRKPARDSRLTALALAALRSETKNNGFIVPPISRQSSSSGSMAAAQLQELLLTHPHKALKSNGMLGNKAPLLGRYDDKDEPVLPAKAAHHHHNSHRNNSSASASSMNSSSGVSEKEDSDVDIVNSSDSSAVSSNEEESDSEADDKSRKSATSASSSQQAQPQQPTINLEDILNRVTPKQLTHIHPRDLQKKRRRSSIVEKDRDEPIPKATKSSHSRKKNSSTSSSGGGGKWSNNKSSASVAIKKSSGGSGTTITIKRPTSSNAAHSSSAAAHASKKSNSSKKEEELDNVVVEHKAESMQPSAKSTTGTTDEDNDEDDGDGNEASKVIKTAASSVAAVNQDDDEDDEDIDIGGSDFDDDLR</sequence>
<feature type="compositionally biased region" description="Polar residues" evidence="1">
    <location>
        <begin position="318"/>
        <end position="327"/>
    </location>
</feature>
<feature type="compositionally biased region" description="Polar residues" evidence="1">
    <location>
        <begin position="439"/>
        <end position="454"/>
    </location>
</feature>
<feature type="region of interest" description="Disordered" evidence="1">
    <location>
        <begin position="479"/>
        <end position="565"/>
    </location>
</feature>
<evidence type="ECO:0000256" key="1">
    <source>
        <dbReference type="SAM" id="MobiDB-lite"/>
    </source>
</evidence>
<feature type="compositionally biased region" description="Low complexity" evidence="1">
    <location>
        <begin position="132"/>
        <end position="141"/>
    </location>
</feature>
<dbReference type="InterPro" id="IPR003163">
    <property type="entry name" value="Tscrpt_reg_HTH_APSES-type"/>
</dbReference>
<feature type="region of interest" description="Disordered" evidence="1">
    <location>
        <begin position="1"/>
        <end position="26"/>
    </location>
</feature>
<dbReference type="OrthoDB" id="5597783at2759"/>
<feature type="compositionally biased region" description="Basic and acidic residues" evidence="1">
    <location>
        <begin position="1187"/>
        <end position="1203"/>
    </location>
</feature>
<dbReference type="STRING" id="1220926.S2JYM2"/>
<dbReference type="Proteomes" id="UP000014254">
    <property type="component" value="Unassembled WGS sequence"/>
</dbReference>
<feature type="region of interest" description="Disordered" evidence="1">
    <location>
        <begin position="709"/>
        <end position="774"/>
    </location>
</feature>
<feature type="region of interest" description="Disordered" evidence="1">
    <location>
        <begin position="581"/>
        <end position="600"/>
    </location>
</feature>
<keyword evidence="4" id="KW-1185">Reference proteome</keyword>
<feature type="compositionally biased region" description="Acidic residues" evidence="1">
    <location>
        <begin position="1246"/>
        <end position="1267"/>
    </location>
</feature>
<feature type="compositionally biased region" description="Low complexity" evidence="1">
    <location>
        <begin position="710"/>
        <end position="753"/>
    </location>
</feature>
<feature type="compositionally biased region" description="Basic residues" evidence="1">
    <location>
        <begin position="154"/>
        <end position="169"/>
    </location>
</feature>
<organism evidence="3 4">
    <name type="scientific">Mucor circinelloides f. circinelloides (strain 1006PhL)</name>
    <name type="common">Mucormycosis agent</name>
    <name type="synonym">Calyptromyces circinelloides</name>
    <dbReference type="NCBI Taxonomy" id="1220926"/>
    <lineage>
        <taxon>Eukaryota</taxon>
        <taxon>Fungi</taxon>
        <taxon>Fungi incertae sedis</taxon>
        <taxon>Mucoromycota</taxon>
        <taxon>Mucoromycotina</taxon>
        <taxon>Mucoromycetes</taxon>
        <taxon>Mucorales</taxon>
        <taxon>Mucorineae</taxon>
        <taxon>Mucoraceae</taxon>
        <taxon>Mucor</taxon>
    </lineage>
</organism>
<feature type="compositionally biased region" description="Low complexity" evidence="1">
    <location>
        <begin position="328"/>
        <end position="370"/>
    </location>
</feature>
<dbReference type="Pfam" id="PF25318">
    <property type="entry name" value="WHD_GDS1"/>
    <property type="match status" value="1"/>
</dbReference>
<feature type="compositionally biased region" description="Low complexity" evidence="1">
    <location>
        <begin position="1056"/>
        <end position="1072"/>
    </location>
</feature>
<evidence type="ECO:0000313" key="3">
    <source>
        <dbReference type="EMBL" id="EPB84920.1"/>
    </source>
</evidence>
<dbReference type="InterPro" id="IPR057511">
    <property type="entry name" value="WH_GDS1"/>
</dbReference>
<name>S2JYM2_MUCC1</name>
<feature type="compositionally biased region" description="Low complexity" evidence="1">
    <location>
        <begin position="1003"/>
        <end position="1017"/>
    </location>
</feature>
<feature type="compositionally biased region" description="Polar residues" evidence="1">
    <location>
        <begin position="204"/>
        <end position="239"/>
    </location>
</feature>
<dbReference type="OMA" id="ANTIVKH"/>
<dbReference type="EMBL" id="KE124025">
    <property type="protein sequence ID" value="EPB84920.1"/>
    <property type="molecule type" value="Genomic_DNA"/>
</dbReference>
<feature type="compositionally biased region" description="Acidic residues" evidence="1">
    <location>
        <begin position="1216"/>
        <end position="1227"/>
    </location>
</feature>
<feature type="compositionally biased region" description="Polar residues" evidence="1">
    <location>
        <begin position="760"/>
        <end position="774"/>
    </location>
</feature>
<feature type="region of interest" description="Disordered" evidence="1">
    <location>
        <begin position="439"/>
        <end position="458"/>
    </location>
</feature>
<dbReference type="PANTHER" id="PTHR48125">
    <property type="entry name" value="LP07818P1"/>
    <property type="match status" value="1"/>
</dbReference>
<dbReference type="Gene3D" id="3.10.260.10">
    <property type="entry name" value="Transcription regulator HTH, APSES-type DNA-binding domain"/>
    <property type="match status" value="1"/>
</dbReference>
<feature type="compositionally biased region" description="Basic and acidic residues" evidence="1">
    <location>
        <begin position="242"/>
        <end position="253"/>
    </location>
</feature>
<feature type="compositionally biased region" description="Low complexity" evidence="1">
    <location>
        <begin position="509"/>
        <end position="520"/>
    </location>
</feature>
<dbReference type="VEuPathDB" id="FungiDB:HMPREF1544_08279"/>
<feature type="compositionally biased region" description="Low complexity" evidence="1">
    <location>
        <begin position="1167"/>
        <end position="1179"/>
    </location>
</feature>
<dbReference type="PANTHER" id="PTHR48125:SF12">
    <property type="entry name" value="AT HOOK TRANSCRIPTION FACTOR FAMILY-RELATED"/>
    <property type="match status" value="1"/>
</dbReference>
<dbReference type="SUPFAM" id="SSF54616">
    <property type="entry name" value="DNA-binding domain of Mlu1-box binding protein MBP1"/>
    <property type="match status" value="1"/>
</dbReference>
<feature type="compositionally biased region" description="Polar residues" evidence="1">
    <location>
        <begin position="550"/>
        <end position="565"/>
    </location>
</feature>
<feature type="compositionally biased region" description="Basic and acidic residues" evidence="1">
    <location>
        <begin position="488"/>
        <end position="498"/>
    </location>
</feature>
<proteinExistence type="predicted"/>
<feature type="region of interest" description="Disordered" evidence="1">
    <location>
        <begin position="993"/>
        <end position="1267"/>
    </location>
</feature>
<feature type="domain" description="HTH APSES-type" evidence="2">
    <location>
        <begin position="791"/>
        <end position="901"/>
    </location>
</feature>
<dbReference type="AlphaFoldDB" id="S2JYM2"/>
<dbReference type="PROSITE" id="PS51299">
    <property type="entry name" value="HTH_APSES"/>
    <property type="match status" value="1"/>
</dbReference>
<evidence type="ECO:0000259" key="2">
    <source>
        <dbReference type="PROSITE" id="PS51299"/>
    </source>
</evidence>
<feature type="compositionally biased region" description="Low complexity" evidence="1">
    <location>
        <begin position="279"/>
        <end position="310"/>
    </location>
</feature>
<feature type="compositionally biased region" description="Low complexity" evidence="1">
    <location>
        <begin position="1028"/>
        <end position="1040"/>
    </location>
</feature>
<protein>
    <recommendedName>
        <fullName evidence="2">HTH APSES-type domain-containing protein</fullName>
    </recommendedName>
</protein>
<feature type="compositionally biased region" description="Polar residues" evidence="1">
    <location>
        <begin position="269"/>
        <end position="278"/>
    </location>
</feature>
<gene>
    <name evidence="3" type="ORF">HMPREF1544_08279</name>
</gene>
<dbReference type="InterPro" id="IPR036887">
    <property type="entry name" value="HTH_APSES_sf"/>
</dbReference>
<evidence type="ECO:0000313" key="4">
    <source>
        <dbReference type="Proteomes" id="UP000014254"/>
    </source>
</evidence>
<feature type="region of interest" description="Disordered" evidence="1">
    <location>
        <begin position="112"/>
        <end position="385"/>
    </location>
</feature>
<feature type="compositionally biased region" description="Low complexity" evidence="1">
    <location>
        <begin position="1138"/>
        <end position="1153"/>
    </location>
</feature>
<feature type="compositionally biased region" description="Acidic residues" evidence="1">
    <location>
        <begin position="175"/>
        <end position="192"/>
    </location>
</feature>
<feature type="compositionally biased region" description="Low complexity" evidence="1">
    <location>
        <begin position="527"/>
        <end position="540"/>
    </location>
</feature>
<reference evidence="4" key="1">
    <citation type="submission" date="2013-05" db="EMBL/GenBank/DDBJ databases">
        <title>The Genome sequence of Mucor circinelloides f. circinelloides 1006PhL.</title>
        <authorList>
            <consortium name="The Broad Institute Genomics Platform"/>
            <person name="Cuomo C."/>
            <person name="Earl A."/>
            <person name="Findley K."/>
            <person name="Lee S.C."/>
            <person name="Walker B."/>
            <person name="Young S."/>
            <person name="Zeng Q."/>
            <person name="Gargeya S."/>
            <person name="Fitzgerald M."/>
            <person name="Haas B."/>
            <person name="Abouelleil A."/>
            <person name="Allen A.W."/>
            <person name="Alvarado L."/>
            <person name="Arachchi H.M."/>
            <person name="Berlin A.M."/>
            <person name="Chapman S.B."/>
            <person name="Gainer-Dewar J."/>
            <person name="Goldberg J."/>
            <person name="Griggs A."/>
            <person name="Gujja S."/>
            <person name="Hansen M."/>
            <person name="Howarth C."/>
            <person name="Imamovic A."/>
            <person name="Ireland A."/>
            <person name="Larimer J."/>
            <person name="McCowan C."/>
            <person name="Murphy C."/>
            <person name="Pearson M."/>
            <person name="Poon T.W."/>
            <person name="Priest M."/>
            <person name="Roberts A."/>
            <person name="Saif S."/>
            <person name="Shea T."/>
            <person name="Sisk P."/>
            <person name="Sykes S."/>
            <person name="Wortman J."/>
            <person name="Nusbaum C."/>
            <person name="Birren B."/>
        </authorList>
    </citation>
    <scope>NUCLEOTIDE SEQUENCE [LARGE SCALE GENOMIC DNA]</scope>
    <source>
        <strain evidence="4">1006PhL</strain>
    </source>
</reference>
<dbReference type="GO" id="GO:0003677">
    <property type="term" value="F:DNA binding"/>
    <property type="evidence" value="ECO:0007669"/>
    <property type="project" value="InterPro"/>
</dbReference>
<accession>S2JYM2</accession>
<feature type="compositionally biased region" description="Basic and acidic residues" evidence="1">
    <location>
        <begin position="1103"/>
        <end position="1113"/>
    </location>
</feature>
<dbReference type="InParanoid" id="S2JYM2"/>
<dbReference type="eggNOG" id="ENOG502SAHT">
    <property type="taxonomic scope" value="Eukaryota"/>
</dbReference>